<dbReference type="HOGENOM" id="CLU_140267_0_0_6"/>
<evidence type="ECO:0000313" key="1">
    <source>
        <dbReference type="EMBL" id="AFJ45929.1"/>
    </source>
</evidence>
<protein>
    <recommendedName>
        <fullName evidence="3">DUF2509 family protein</fullName>
    </recommendedName>
</protein>
<proteinExistence type="predicted"/>
<reference evidence="1 2" key="1">
    <citation type="journal article" date="2012" name="J. Bacteriol.">
        <title>Complete genome sequence of the B12-producing Shimwellia blattae strain DSM 4481, isolated from a cockroach.</title>
        <authorList>
            <person name="Brzuszkiewicz E."/>
            <person name="Waschkowitz T."/>
            <person name="Wiezer A."/>
            <person name="Daniel R."/>
        </authorList>
    </citation>
    <scope>NUCLEOTIDE SEQUENCE [LARGE SCALE GENOMIC DNA]</scope>
    <source>
        <strain evidence="2">ATCC 29907 / DSM 4481 / JCM 1650 / NBRC 105725 / CDC 9005-74</strain>
    </source>
</reference>
<dbReference type="InterPro" id="IPR019652">
    <property type="entry name" value="DUF2509"/>
</dbReference>
<dbReference type="Proteomes" id="UP000001955">
    <property type="component" value="Chromosome"/>
</dbReference>
<gene>
    <name evidence="1" type="ordered locus">EBL_c08060</name>
</gene>
<accession>I2B5X5</accession>
<keyword evidence="2" id="KW-1185">Reference proteome</keyword>
<name>I2B5X5_SHIBC</name>
<dbReference type="STRING" id="630626.EBL_c08060"/>
<dbReference type="Pfam" id="PF10713">
    <property type="entry name" value="DUF2509"/>
    <property type="match status" value="1"/>
</dbReference>
<dbReference type="EMBL" id="CP001560">
    <property type="protein sequence ID" value="AFJ45929.1"/>
    <property type="molecule type" value="Genomic_DNA"/>
</dbReference>
<dbReference type="PATRIC" id="fig|630626.3.peg.790"/>
<sequence>MVPLLVLAAGSIMLQGGGQVLGNQATRLHSERQMLIWQQQAHNALAWGQQVSWVPGERWQCRELPGEPGQACLLQVAPGDVLLAGRGAAVGEGAQMVFWQRGRVIRGQVVFLPRGWSDFCPLGAERCRLP</sequence>
<dbReference type="AlphaFoldDB" id="I2B5X5"/>
<organism evidence="1 2">
    <name type="scientific">Shimwellia blattae (strain ATCC 29907 / DSM 4481 / JCM 1650 / NBRC 105725 / CDC 9005-74)</name>
    <name type="common">Escherichia blattae</name>
    <dbReference type="NCBI Taxonomy" id="630626"/>
    <lineage>
        <taxon>Bacteria</taxon>
        <taxon>Pseudomonadati</taxon>
        <taxon>Pseudomonadota</taxon>
        <taxon>Gammaproteobacteria</taxon>
        <taxon>Enterobacterales</taxon>
        <taxon>Enterobacteriaceae</taxon>
        <taxon>Shimwellia</taxon>
    </lineage>
</organism>
<dbReference type="KEGG" id="ebt:EBL_c08060"/>
<dbReference type="eggNOG" id="ENOG5032R55">
    <property type="taxonomic scope" value="Bacteria"/>
</dbReference>
<evidence type="ECO:0000313" key="2">
    <source>
        <dbReference type="Proteomes" id="UP000001955"/>
    </source>
</evidence>
<evidence type="ECO:0008006" key="3">
    <source>
        <dbReference type="Google" id="ProtNLM"/>
    </source>
</evidence>